<name>A0A377ZYR8_KLEPO</name>
<dbReference type="Proteomes" id="UP000254487">
    <property type="component" value="Unassembled WGS sequence"/>
</dbReference>
<dbReference type="STRING" id="1218098.GCA_001598715_01260"/>
<dbReference type="PANTHER" id="PTHR38095:SF2">
    <property type="entry name" value="ANAEROBIC DIMETHYL SULFOXIDE REDUCTASE CHAIN C"/>
    <property type="match status" value="1"/>
</dbReference>
<evidence type="ECO:0000256" key="1">
    <source>
        <dbReference type="SAM" id="Phobius"/>
    </source>
</evidence>
<dbReference type="GO" id="GO:0005886">
    <property type="term" value="C:plasma membrane"/>
    <property type="evidence" value="ECO:0007669"/>
    <property type="project" value="TreeGrafter"/>
</dbReference>
<accession>A0A377ZYR8</accession>
<keyword evidence="1" id="KW-0472">Membrane</keyword>
<protein>
    <submittedName>
        <fullName evidence="2">Anaerobic dimethyl sulfoxide reductase subunit C</fullName>
    </submittedName>
</protein>
<evidence type="ECO:0000313" key="3">
    <source>
        <dbReference type="Proteomes" id="UP000254487"/>
    </source>
</evidence>
<feature type="transmembrane region" description="Helical" evidence="1">
    <location>
        <begin position="32"/>
        <end position="52"/>
    </location>
</feature>
<dbReference type="AlphaFoldDB" id="A0A377ZYR8"/>
<dbReference type="GO" id="GO:0009390">
    <property type="term" value="C:dimethyl sulfoxide reductase complex"/>
    <property type="evidence" value="ECO:0007669"/>
    <property type="project" value="TreeGrafter"/>
</dbReference>
<keyword evidence="1" id="KW-0812">Transmembrane</keyword>
<dbReference type="EMBL" id="UGLW01000003">
    <property type="protein sequence ID" value="STU91435.1"/>
    <property type="molecule type" value="Genomic_DNA"/>
</dbReference>
<dbReference type="PANTHER" id="PTHR38095">
    <property type="entry name" value="ANAEROBIC DIMETHYL SULFOXIDE REDUCTASE CHAIN YNFH"/>
    <property type="match status" value="1"/>
</dbReference>
<dbReference type="GO" id="GO:0019645">
    <property type="term" value="P:anaerobic electron transport chain"/>
    <property type="evidence" value="ECO:0007669"/>
    <property type="project" value="InterPro"/>
</dbReference>
<feature type="transmembrane region" description="Helical" evidence="1">
    <location>
        <begin position="64"/>
        <end position="86"/>
    </location>
</feature>
<sequence length="102" mass="10826">MQSPAGRSSSPSGGIGWLLAVCKKLPAGLRSLWLVVTMVLGVIFVWMMVRVYNTIDTVPTWYTVWTPLSFFLTLFIGGPLLGYLLLRVAGVDGLGAAPAAGG</sequence>
<dbReference type="InterPro" id="IPR007059">
    <property type="entry name" value="DmsC"/>
</dbReference>
<reference evidence="2 3" key="1">
    <citation type="submission" date="2018-06" db="EMBL/GenBank/DDBJ databases">
        <authorList>
            <consortium name="Pathogen Informatics"/>
            <person name="Doyle S."/>
        </authorList>
    </citation>
    <scope>NUCLEOTIDE SEQUENCE [LARGE SCALE GENOMIC DNA]</scope>
    <source>
        <strain evidence="2 3">NCTC10313</strain>
    </source>
</reference>
<organism evidence="2 3">
    <name type="scientific">Klebsiella pneumoniae subsp. ozaenae</name>
    <dbReference type="NCBI Taxonomy" id="574"/>
    <lineage>
        <taxon>Bacteria</taxon>
        <taxon>Pseudomonadati</taxon>
        <taxon>Pseudomonadota</taxon>
        <taxon>Gammaproteobacteria</taxon>
        <taxon>Enterobacterales</taxon>
        <taxon>Enterobacteriaceae</taxon>
        <taxon>Klebsiella/Raoultella group</taxon>
        <taxon>Klebsiella</taxon>
        <taxon>Klebsiella pneumoniae complex</taxon>
    </lineage>
</organism>
<dbReference type="GO" id="GO:0009389">
    <property type="term" value="F:dimethyl sulfoxide reductase activity"/>
    <property type="evidence" value="ECO:0007669"/>
    <property type="project" value="TreeGrafter"/>
</dbReference>
<gene>
    <name evidence="2" type="primary">dmsC_3</name>
    <name evidence="2" type="ORF">NCTC10313_04553</name>
</gene>
<keyword evidence="1" id="KW-1133">Transmembrane helix</keyword>
<dbReference type="Pfam" id="PF04976">
    <property type="entry name" value="DmsC"/>
    <property type="match status" value="1"/>
</dbReference>
<evidence type="ECO:0000313" key="2">
    <source>
        <dbReference type="EMBL" id="STU91435.1"/>
    </source>
</evidence>
<proteinExistence type="predicted"/>